<name>A0A0F4PWL0_9GAMM</name>
<evidence type="ECO:0000313" key="3">
    <source>
        <dbReference type="Proteomes" id="UP000033664"/>
    </source>
</evidence>
<dbReference type="RefSeq" id="WP_045978821.1">
    <property type="nucleotide sequence ID" value="NZ_JXXY01000004.1"/>
</dbReference>
<keyword evidence="3" id="KW-1185">Reference proteome</keyword>
<dbReference type="PATRIC" id="fig|151081.8.peg.1140"/>
<evidence type="ECO:0000256" key="1">
    <source>
        <dbReference type="SAM" id="Phobius"/>
    </source>
</evidence>
<feature type="transmembrane region" description="Helical" evidence="1">
    <location>
        <begin position="134"/>
        <end position="151"/>
    </location>
</feature>
<reference evidence="2 3" key="1">
    <citation type="journal article" date="2015" name="BMC Genomics">
        <title>Genome mining reveals unlocked bioactive potential of marine Gram-negative bacteria.</title>
        <authorList>
            <person name="Machado H."/>
            <person name="Sonnenschein E.C."/>
            <person name="Melchiorsen J."/>
            <person name="Gram L."/>
        </authorList>
    </citation>
    <scope>NUCLEOTIDE SEQUENCE [LARGE SCALE GENOMIC DNA]</scope>
    <source>
        <strain evidence="2 3">S3137</strain>
    </source>
</reference>
<gene>
    <name evidence="2" type="ORF">TW72_09285</name>
</gene>
<dbReference type="EMBL" id="JXXZ01000007">
    <property type="protein sequence ID" value="KJY99812.1"/>
    <property type="molecule type" value="Genomic_DNA"/>
</dbReference>
<dbReference type="AlphaFoldDB" id="A0A0F4PWL0"/>
<organism evidence="2 3">
    <name type="scientific">Pseudoalteromonas ruthenica</name>
    <dbReference type="NCBI Taxonomy" id="151081"/>
    <lineage>
        <taxon>Bacteria</taxon>
        <taxon>Pseudomonadati</taxon>
        <taxon>Pseudomonadota</taxon>
        <taxon>Gammaproteobacteria</taxon>
        <taxon>Alteromonadales</taxon>
        <taxon>Pseudoalteromonadaceae</taxon>
        <taxon>Pseudoalteromonas</taxon>
    </lineage>
</organism>
<keyword evidence="1" id="KW-1133">Transmembrane helix</keyword>
<keyword evidence="1" id="KW-0812">Transmembrane</keyword>
<comment type="caution">
    <text evidence="2">The sequence shown here is derived from an EMBL/GenBank/DDBJ whole genome shotgun (WGS) entry which is preliminary data.</text>
</comment>
<proteinExistence type="predicted"/>
<evidence type="ECO:0000313" key="2">
    <source>
        <dbReference type="EMBL" id="KJY99812.1"/>
    </source>
</evidence>
<accession>A0A0F4PWL0</accession>
<dbReference type="OrthoDB" id="6308949at2"/>
<keyword evidence="1" id="KW-0472">Membrane</keyword>
<dbReference type="Proteomes" id="UP000033664">
    <property type="component" value="Unassembled WGS sequence"/>
</dbReference>
<protein>
    <submittedName>
        <fullName evidence="2">Uncharacterized protein</fullName>
    </submittedName>
</protein>
<sequence>MKYKCPNCDKTIFNRRLSHCEFCSFELPQELLLSDAEKIKLDKEYKKAQLNTSRRRLSKDVGYSGVTEANEVSFLLGVPSLRTRAPRQCIKCSLPVSEDFEDCPYCFGKNESEVNKARVAYQQEMKLVQGLGKYFIMAFLLVALVMIGVFAV</sequence>
<dbReference type="GeneID" id="58228682"/>